<gene>
    <name evidence="2" type="ORF">H9L09_15825</name>
</gene>
<dbReference type="Proteomes" id="UP000515947">
    <property type="component" value="Chromosome"/>
</dbReference>
<sequence length="139" mass="14330">MTSLLNGLLRVACVCVMTVAAAAVGGCSSDTGEPTAAVDCSAQLRADGIVYTSHGYSDRQARKHASAEEAECQDVGSEAAGPVFPASPHTVTTWTFSGYPPTKVLGVRSDQDSFAVFVADSVASKEREAIYEDLAAGAP</sequence>
<organism evidence="2 3">
    <name type="scientific">Nocardioides mesophilus</name>
    <dbReference type="NCBI Taxonomy" id="433659"/>
    <lineage>
        <taxon>Bacteria</taxon>
        <taxon>Bacillati</taxon>
        <taxon>Actinomycetota</taxon>
        <taxon>Actinomycetes</taxon>
        <taxon>Propionibacteriales</taxon>
        <taxon>Nocardioidaceae</taxon>
        <taxon>Nocardioides</taxon>
    </lineage>
</organism>
<evidence type="ECO:0000313" key="3">
    <source>
        <dbReference type="Proteomes" id="UP000515947"/>
    </source>
</evidence>
<evidence type="ECO:0000313" key="2">
    <source>
        <dbReference type="EMBL" id="QNN51972.1"/>
    </source>
</evidence>
<dbReference type="AlphaFoldDB" id="A0A7G9R8P7"/>
<dbReference type="InterPro" id="IPR046248">
    <property type="entry name" value="DUF6281"/>
</dbReference>
<name>A0A7G9R8P7_9ACTN</name>
<protein>
    <recommendedName>
        <fullName evidence="4">DUF3558 family protein</fullName>
    </recommendedName>
</protein>
<evidence type="ECO:0008006" key="4">
    <source>
        <dbReference type="Google" id="ProtNLM"/>
    </source>
</evidence>
<dbReference type="EMBL" id="CP060713">
    <property type="protein sequence ID" value="QNN51972.1"/>
    <property type="molecule type" value="Genomic_DNA"/>
</dbReference>
<dbReference type="KEGG" id="nmes:H9L09_15825"/>
<evidence type="ECO:0000256" key="1">
    <source>
        <dbReference type="SAM" id="SignalP"/>
    </source>
</evidence>
<keyword evidence="3" id="KW-1185">Reference proteome</keyword>
<dbReference type="RefSeq" id="WP_187577815.1">
    <property type="nucleotide sequence ID" value="NZ_CP060713.1"/>
</dbReference>
<feature type="signal peptide" evidence="1">
    <location>
        <begin position="1"/>
        <end position="22"/>
    </location>
</feature>
<dbReference type="Pfam" id="PF19797">
    <property type="entry name" value="DUF6281"/>
    <property type="match status" value="1"/>
</dbReference>
<accession>A0A7G9R8P7</accession>
<feature type="chain" id="PRO_5028864125" description="DUF3558 family protein" evidence="1">
    <location>
        <begin position="23"/>
        <end position="139"/>
    </location>
</feature>
<reference evidence="2 3" key="1">
    <citation type="submission" date="2020-08" db="EMBL/GenBank/DDBJ databases">
        <title>Genome sequence of Nocardioides mesophilus KACC 16243T.</title>
        <authorList>
            <person name="Hyun D.-W."/>
            <person name="Bae J.-W."/>
        </authorList>
    </citation>
    <scope>NUCLEOTIDE SEQUENCE [LARGE SCALE GENOMIC DNA]</scope>
    <source>
        <strain evidence="2 3">KACC 16243</strain>
    </source>
</reference>
<keyword evidence="1" id="KW-0732">Signal</keyword>
<proteinExistence type="predicted"/>